<proteinExistence type="predicted"/>
<sequence length="119" mass="13236">MLLVSMTFYTIVTLLTGCQQKTLSFEGKGDYWEGSYISNQTSNSENGEFMFGYTGEESIGEIEYFITSRAGDSSGNINVDGKVFTRSTACSGCAKTVEDDEFHVVIQWDGKEDSFTLKR</sequence>
<organism evidence="1 2">
    <name type="scientific">Rossellomorea aquimaris</name>
    <dbReference type="NCBI Taxonomy" id="189382"/>
    <lineage>
        <taxon>Bacteria</taxon>
        <taxon>Bacillati</taxon>
        <taxon>Bacillota</taxon>
        <taxon>Bacilli</taxon>
        <taxon>Bacillales</taxon>
        <taxon>Bacillaceae</taxon>
        <taxon>Rossellomorea</taxon>
    </lineage>
</organism>
<accession>A0A366EUX5</accession>
<protein>
    <submittedName>
        <fullName evidence="1">Uncharacterized protein</fullName>
    </submittedName>
</protein>
<comment type="caution">
    <text evidence="1">The sequence shown here is derived from an EMBL/GenBank/DDBJ whole genome shotgun (WGS) entry which is preliminary data.</text>
</comment>
<evidence type="ECO:0000313" key="2">
    <source>
        <dbReference type="Proteomes" id="UP000252118"/>
    </source>
</evidence>
<reference evidence="1 2" key="1">
    <citation type="submission" date="2018-06" db="EMBL/GenBank/DDBJ databases">
        <title>Freshwater and sediment microbial communities from various areas in North America, analyzing microbe dynamics in response to fracking.</title>
        <authorList>
            <person name="Lamendella R."/>
        </authorList>
    </citation>
    <scope>NUCLEOTIDE SEQUENCE [LARGE SCALE GENOMIC DNA]</scope>
    <source>
        <strain evidence="1 2">97B</strain>
    </source>
</reference>
<evidence type="ECO:0000313" key="1">
    <source>
        <dbReference type="EMBL" id="RBP06203.1"/>
    </source>
</evidence>
<gene>
    <name evidence="1" type="ORF">DET59_103335</name>
</gene>
<name>A0A366EUX5_9BACI</name>
<dbReference type="EMBL" id="QNRJ01000003">
    <property type="protein sequence ID" value="RBP06203.1"/>
    <property type="molecule type" value="Genomic_DNA"/>
</dbReference>
<dbReference type="Proteomes" id="UP000252118">
    <property type="component" value="Unassembled WGS sequence"/>
</dbReference>
<dbReference type="AlphaFoldDB" id="A0A366EUX5"/>